<name>A0ABD0Z5I8_9HEMI</name>
<evidence type="ECO:0000256" key="1">
    <source>
        <dbReference type="SAM" id="MobiDB-lite"/>
    </source>
</evidence>
<protein>
    <submittedName>
        <fullName evidence="3">Uncharacterized protein</fullName>
    </submittedName>
</protein>
<feature type="compositionally biased region" description="Pro residues" evidence="1">
    <location>
        <begin position="200"/>
        <end position="213"/>
    </location>
</feature>
<keyword evidence="4" id="KW-1185">Reference proteome</keyword>
<comment type="caution">
    <text evidence="3">The sequence shown here is derived from an EMBL/GenBank/DDBJ whole genome shotgun (WGS) entry which is preliminary data.</text>
</comment>
<gene>
    <name evidence="3" type="ORF">AAG570_009058</name>
</gene>
<feature type="chain" id="PRO_5044785862" evidence="2">
    <location>
        <begin position="20"/>
        <end position="213"/>
    </location>
</feature>
<sequence>MKSIFLFVLAVCFVGLVWCKNHEEWKPPRSTGPHNPNPSRPRWRRDVHMEELHDQPADWEQTMKSIFLFVLAVCFVGLVWCKNHEEWKPPRSTGPHNPNPSRPRWRRDVHMEELHDQPADWEQTMKSIFLFVLAVCFVGLVWCKNHEEWKPPRSTGPHNPNPSRPRWRRDVHMEELHDQPADWEQLTRLRRDFKPHYPTYRPPPSNPRPPQWA</sequence>
<keyword evidence="2" id="KW-0732">Signal</keyword>
<evidence type="ECO:0000256" key="2">
    <source>
        <dbReference type="SAM" id="SignalP"/>
    </source>
</evidence>
<evidence type="ECO:0000313" key="3">
    <source>
        <dbReference type="EMBL" id="KAL1138997.1"/>
    </source>
</evidence>
<dbReference type="AlphaFoldDB" id="A0ABD0Z5I8"/>
<dbReference type="EMBL" id="JBFDAA010000003">
    <property type="protein sequence ID" value="KAL1138997.1"/>
    <property type="molecule type" value="Genomic_DNA"/>
</dbReference>
<reference evidence="3 4" key="1">
    <citation type="submission" date="2024-07" db="EMBL/GenBank/DDBJ databases">
        <title>Chromosome-level genome assembly of the water stick insect Ranatra chinensis (Heteroptera: Nepidae).</title>
        <authorList>
            <person name="Liu X."/>
        </authorList>
    </citation>
    <scope>NUCLEOTIDE SEQUENCE [LARGE SCALE GENOMIC DNA]</scope>
    <source>
        <strain evidence="3">Cailab_2021Rc</strain>
        <tissue evidence="3">Muscle</tissue>
    </source>
</reference>
<evidence type="ECO:0000313" key="4">
    <source>
        <dbReference type="Proteomes" id="UP001558652"/>
    </source>
</evidence>
<accession>A0ABD0Z5I8</accession>
<feature type="region of interest" description="Disordered" evidence="1">
    <location>
        <begin position="194"/>
        <end position="213"/>
    </location>
</feature>
<feature type="region of interest" description="Disordered" evidence="1">
    <location>
        <begin position="149"/>
        <end position="173"/>
    </location>
</feature>
<organism evidence="3 4">
    <name type="scientific">Ranatra chinensis</name>
    <dbReference type="NCBI Taxonomy" id="642074"/>
    <lineage>
        <taxon>Eukaryota</taxon>
        <taxon>Metazoa</taxon>
        <taxon>Ecdysozoa</taxon>
        <taxon>Arthropoda</taxon>
        <taxon>Hexapoda</taxon>
        <taxon>Insecta</taxon>
        <taxon>Pterygota</taxon>
        <taxon>Neoptera</taxon>
        <taxon>Paraneoptera</taxon>
        <taxon>Hemiptera</taxon>
        <taxon>Heteroptera</taxon>
        <taxon>Panheteroptera</taxon>
        <taxon>Nepomorpha</taxon>
        <taxon>Nepidae</taxon>
        <taxon>Ranatrinae</taxon>
        <taxon>Ranatra</taxon>
    </lineage>
</organism>
<dbReference type="Proteomes" id="UP001558652">
    <property type="component" value="Unassembled WGS sequence"/>
</dbReference>
<feature type="signal peptide" evidence="2">
    <location>
        <begin position="1"/>
        <end position="19"/>
    </location>
</feature>
<proteinExistence type="predicted"/>